<protein>
    <submittedName>
        <fullName evidence="1">Uncharacterized protein</fullName>
    </submittedName>
</protein>
<gene>
    <name evidence="1" type="ORF">G5B46_19460</name>
</gene>
<reference evidence="1" key="1">
    <citation type="submission" date="2020-02" db="EMBL/GenBank/DDBJ databases">
        <authorList>
            <person name="Gao J."/>
            <person name="Sun J."/>
        </authorList>
    </citation>
    <scope>NUCLEOTIDE SEQUENCE</scope>
    <source>
        <strain evidence="1">602-2</strain>
    </source>
</reference>
<organism evidence="1">
    <name type="scientific">Caulobacter sp. 602-2</name>
    <dbReference type="NCBI Taxonomy" id="2710887"/>
    <lineage>
        <taxon>Bacteria</taxon>
        <taxon>Pseudomonadati</taxon>
        <taxon>Pseudomonadota</taxon>
        <taxon>Alphaproteobacteria</taxon>
        <taxon>Caulobacterales</taxon>
        <taxon>Caulobacteraceae</taxon>
        <taxon>Caulobacter</taxon>
    </lineage>
</organism>
<dbReference type="AlphaFoldDB" id="A0A6G4R247"/>
<sequence length="218" mass="22676">MRELTLEELELISGGIDTLETITVTGTRDGDGWDGWDGWWDGGYDGGDGGYDGGGGDGGDPPAEEYPPCVEASPEGVAPGAILDAARNAASQIAAGNDETYEYGALIYELNGVVGVGNIYTQNNTGQVQIGAGGVPDGARIVGYIHNHPDVGGIDDRTPSDHAGGDWDQYNGLINSTSLPRGITADPNMLLFIYTNEDGKVRAYDKTDEGTTTASCAV</sequence>
<proteinExistence type="predicted"/>
<accession>A0A6G4R247</accession>
<name>A0A6G4R247_9CAUL</name>
<dbReference type="EMBL" id="JAAKGT010000011">
    <property type="protein sequence ID" value="NGM51797.1"/>
    <property type="molecule type" value="Genomic_DNA"/>
</dbReference>
<dbReference type="RefSeq" id="WP_165261383.1">
    <property type="nucleotide sequence ID" value="NZ_JAAKGT010000011.1"/>
</dbReference>
<comment type="caution">
    <text evidence="1">The sequence shown here is derived from an EMBL/GenBank/DDBJ whole genome shotgun (WGS) entry which is preliminary data.</text>
</comment>
<evidence type="ECO:0000313" key="1">
    <source>
        <dbReference type="EMBL" id="NGM51797.1"/>
    </source>
</evidence>